<dbReference type="Proteomes" id="UP000011514">
    <property type="component" value="Unassembled WGS sequence"/>
</dbReference>
<comment type="caution">
    <text evidence="1">The sequence shown here is derived from an EMBL/GenBank/DDBJ whole genome shotgun (WGS) entry which is preliminary data.</text>
</comment>
<dbReference type="EMBL" id="AOJE01000025">
    <property type="protein sequence ID" value="ELZ40639.1"/>
    <property type="molecule type" value="Genomic_DNA"/>
</dbReference>
<dbReference type="STRING" id="1227484.C471_07646"/>
<evidence type="ECO:0000313" key="2">
    <source>
        <dbReference type="Proteomes" id="UP000011514"/>
    </source>
</evidence>
<name>M0E2S7_9EURY</name>
<proteinExistence type="predicted"/>
<protein>
    <submittedName>
        <fullName evidence="1">Uncharacterized protein</fullName>
    </submittedName>
</protein>
<keyword evidence="2" id="KW-1185">Reference proteome</keyword>
<reference evidence="1 2" key="1">
    <citation type="journal article" date="2014" name="PLoS Genet.">
        <title>Phylogenetically driven sequencing of extremely halophilic archaea reveals strategies for static and dynamic osmo-response.</title>
        <authorList>
            <person name="Becker E.A."/>
            <person name="Seitzer P.M."/>
            <person name="Tritt A."/>
            <person name="Larsen D."/>
            <person name="Krusor M."/>
            <person name="Yao A.I."/>
            <person name="Wu D."/>
            <person name="Madern D."/>
            <person name="Eisen J.A."/>
            <person name="Darling A.E."/>
            <person name="Facciotti M.T."/>
        </authorList>
    </citation>
    <scope>NUCLEOTIDE SEQUENCE [LARGE SCALE GENOMIC DNA]</scope>
    <source>
        <strain evidence="1 2">DSM 1137</strain>
    </source>
</reference>
<gene>
    <name evidence="1" type="ORF">C471_07646</name>
</gene>
<organism evidence="1 2">
    <name type="scientific">Halorubrum saccharovorum DSM 1137</name>
    <dbReference type="NCBI Taxonomy" id="1227484"/>
    <lineage>
        <taxon>Archaea</taxon>
        <taxon>Methanobacteriati</taxon>
        <taxon>Methanobacteriota</taxon>
        <taxon>Stenosarchaea group</taxon>
        <taxon>Halobacteria</taxon>
        <taxon>Halobacteriales</taxon>
        <taxon>Haloferacaceae</taxon>
        <taxon>Halorubrum</taxon>
    </lineage>
</organism>
<sequence length="170" mass="20154">MVAESPERGLGCVVGFHRYTHQEGFSMEDSHFGDTEPAYVFFDSRTGDVVQVVYSGYHWYQASTWANNLDYVVDDRQRPILRVIPPHHHHTTDFARSEISDVRTDIPTSDLTERYPEWLEDDLEDQIRPGSVYSPWNMRDWEAWWEPSTMTEFEITLQRIWLAWEGVRLR</sequence>
<dbReference type="AlphaFoldDB" id="M0E2S7"/>
<accession>M0E2S7</accession>
<evidence type="ECO:0000313" key="1">
    <source>
        <dbReference type="EMBL" id="ELZ40639.1"/>
    </source>
</evidence>